<keyword evidence="6" id="KW-0238">DNA-binding</keyword>
<organism evidence="11 12">
    <name type="scientific">Paenibacillus turicensis</name>
    <dbReference type="NCBI Taxonomy" id="160487"/>
    <lineage>
        <taxon>Bacteria</taxon>
        <taxon>Bacillati</taxon>
        <taxon>Bacillota</taxon>
        <taxon>Bacilli</taxon>
        <taxon>Bacillales</taxon>
        <taxon>Paenibacillaceae</taxon>
        <taxon>Paenibacillus</taxon>
    </lineage>
</organism>
<feature type="modified residue" description="4-aspartylphosphate" evidence="8">
    <location>
        <position position="58"/>
    </location>
</feature>
<dbReference type="SUPFAM" id="SSF46689">
    <property type="entry name" value="Homeodomain-like"/>
    <property type="match status" value="2"/>
</dbReference>
<dbReference type="Pfam" id="PF17853">
    <property type="entry name" value="GGDEF_2"/>
    <property type="match status" value="1"/>
</dbReference>
<reference evidence="11 12" key="1">
    <citation type="submission" date="2021-03" db="EMBL/GenBank/DDBJ databases">
        <title>Genomic Encyclopedia of Type Strains, Phase IV (KMG-IV): sequencing the most valuable type-strain genomes for metagenomic binning, comparative biology and taxonomic classification.</title>
        <authorList>
            <person name="Goeker M."/>
        </authorList>
    </citation>
    <scope>NUCLEOTIDE SEQUENCE [LARGE SCALE GENOMIC DNA]</scope>
    <source>
        <strain evidence="11 12">DSM 14349</strain>
    </source>
</reference>
<keyword evidence="3 8" id="KW-0597">Phosphoprotein</keyword>
<feature type="domain" description="HTH araC/xylS-type" evidence="9">
    <location>
        <begin position="425"/>
        <end position="523"/>
    </location>
</feature>
<dbReference type="Gene3D" id="1.10.10.60">
    <property type="entry name" value="Homeodomain-like"/>
    <property type="match status" value="2"/>
</dbReference>
<dbReference type="CDD" id="cd17536">
    <property type="entry name" value="REC_YesN-like"/>
    <property type="match status" value="1"/>
</dbReference>
<dbReference type="PANTHER" id="PTHR42713">
    <property type="entry name" value="HISTIDINE KINASE-RELATED"/>
    <property type="match status" value="1"/>
</dbReference>
<dbReference type="InterPro" id="IPR011006">
    <property type="entry name" value="CheY-like_superfamily"/>
</dbReference>
<accession>A0ABS4FRD4</accession>
<evidence type="ECO:0000256" key="6">
    <source>
        <dbReference type="ARBA" id="ARBA00023125"/>
    </source>
</evidence>
<evidence type="ECO:0000256" key="5">
    <source>
        <dbReference type="ARBA" id="ARBA00023015"/>
    </source>
</evidence>
<keyword evidence="2" id="KW-0963">Cytoplasm</keyword>
<evidence type="ECO:0000313" key="12">
    <source>
        <dbReference type="Proteomes" id="UP001519272"/>
    </source>
</evidence>
<evidence type="ECO:0000313" key="11">
    <source>
        <dbReference type="EMBL" id="MBP1905136.1"/>
    </source>
</evidence>
<dbReference type="SMART" id="SM00342">
    <property type="entry name" value="HTH_ARAC"/>
    <property type="match status" value="1"/>
</dbReference>
<dbReference type="PROSITE" id="PS50110">
    <property type="entry name" value="RESPONSE_REGULATORY"/>
    <property type="match status" value="1"/>
</dbReference>
<dbReference type="Proteomes" id="UP001519272">
    <property type="component" value="Unassembled WGS sequence"/>
</dbReference>
<evidence type="ECO:0000256" key="1">
    <source>
        <dbReference type="ARBA" id="ARBA00004496"/>
    </source>
</evidence>
<comment type="subcellular location">
    <subcellularLocation>
        <location evidence="1">Cytoplasm</location>
    </subcellularLocation>
</comment>
<feature type="domain" description="Response regulatory" evidence="10">
    <location>
        <begin position="6"/>
        <end position="125"/>
    </location>
</feature>
<evidence type="ECO:0000256" key="2">
    <source>
        <dbReference type="ARBA" id="ARBA00022490"/>
    </source>
</evidence>
<gene>
    <name evidence="11" type="ORF">J2Z32_001764</name>
</gene>
<keyword evidence="7" id="KW-0804">Transcription</keyword>
<dbReference type="Pfam" id="PF12833">
    <property type="entry name" value="HTH_18"/>
    <property type="match status" value="1"/>
</dbReference>
<sequence length="529" mass="61614">MSFSFKVLIVDDEIFVRKGLLEIIPWFELNLTIVGEADNGQEAQAMIKQLKPDIVITDIRMPILDGLGLIQSVVNENSDSPPVFVVISGFHDFKYAQQALRYGVYDYILKPIDEKEMTEALRNLVCKLNDNKAITLLNKQQSNSLVIETLLQQNLHFDNVEQYAHQLELKQKSSFLLVLLEIHTCIREQQINPIQPVNIEQLQQIFDCKHEGDCDVLFFEHSQGMFGMLLSAEKEIKKTASFLHHIEEIRTTLACHLEFEFSLYAGNVVQSLHLLHQSYMEANEAAKHKYAERNNIILFEQMKEKPLYLFDIDPALINTLILQLEEGKHSGYVQTVDSIFDMFQSQRFAPQAVIRSLTRCMTEVIKVIKNMEGLEDEIKSLKTFVEQDYDHCSLKMLKQQFLGSMSEAEQYITSLRRDQLKGGIQRVKKYIDVHYGENISLKSIAAHFYMNAVYLGRLFRKSYGMYFNEYLLKIRVEEAKKLLRQTDLRMYEIAAKIGFQNVDYFVTQFEKLEHKSPTEYRHMLIDKEK</sequence>
<dbReference type="SMART" id="SM00448">
    <property type="entry name" value="REC"/>
    <property type="match status" value="1"/>
</dbReference>
<keyword evidence="4" id="KW-0902">Two-component regulatory system</keyword>
<comment type="caution">
    <text evidence="11">The sequence shown here is derived from an EMBL/GenBank/DDBJ whole genome shotgun (WGS) entry which is preliminary data.</text>
</comment>
<dbReference type="PANTHER" id="PTHR42713:SF3">
    <property type="entry name" value="TRANSCRIPTIONAL REGULATORY PROTEIN HPTR"/>
    <property type="match status" value="1"/>
</dbReference>
<dbReference type="InterPro" id="IPR018060">
    <property type="entry name" value="HTH_AraC"/>
</dbReference>
<name>A0ABS4FRD4_9BACL</name>
<evidence type="ECO:0000256" key="7">
    <source>
        <dbReference type="ARBA" id="ARBA00023163"/>
    </source>
</evidence>
<evidence type="ECO:0000259" key="9">
    <source>
        <dbReference type="PROSITE" id="PS01124"/>
    </source>
</evidence>
<dbReference type="PROSITE" id="PS01124">
    <property type="entry name" value="HTH_ARAC_FAMILY_2"/>
    <property type="match status" value="1"/>
</dbReference>
<dbReference type="InterPro" id="IPR009057">
    <property type="entry name" value="Homeodomain-like_sf"/>
</dbReference>
<evidence type="ECO:0000256" key="8">
    <source>
        <dbReference type="PROSITE-ProRule" id="PRU00169"/>
    </source>
</evidence>
<proteinExistence type="predicted"/>
<keyword evidence="5" id="KW-0805">Transcription regulation</keyword>
<dbReference type="Pfam" id="PF00072">
    <property type="entry name" value="Response_reg"/>
    <property type="match status" value="1"/>
</dbReference>
<dbReference type="EMBL" id="JAGGKG010000007">
    <property type="protein sequence ID" value="MBP1905136.1"/>
    <property type="molecule type" value="Genomic_DNA"/>
</dbReference>
<dbReference type="SUPFAM" id="SSF52172">
    <property type="entry name" value="CheY-like"/>
    <property type="match status" value="1"/>
</dbReference>
<dbReference type="RefSeq" id="WP_210088779.1">
    <property type="nucleotide sequence ID" value="NZ_JAGGKG010000007.1"/>
</dbReference>
<dbReference type="InterPro" id="IPR051552">
    <property type="entry name" value="HptR"/>
</dbReference>
<protein>
    <submittedName>
        <fullName evidence="11">Two-component system response regulator YesN</fullName>
    </submittedName>
</protein>
<keyword evidence="12" id="KW-1185">Reference proteome</keyword>
<dbReference type="InterPro" id="IPR041522">
    <property type="entry name" value="CdaR_GGDEF"/>
</dbReference>
<dbReference type="Gene3D" id="3.40.50.2300">
    <property type="match status" value="1"/>
</dbReference>
<evidence type="ECO:0000256" key="3">
    <source>
        <dbReference type="ARBA" id="ARBA00022553"/>
    </source>
</evidence>
<evidence type="ECO:0000256" key="4">
    <source>
        <dbReference type="ARBA" id="ARBA00023012"/>
    </source>
</evidence>
<evidence type="ECO:0000259" key="10">
    <source>
        <dbReference type="PROSITE" id="PS50110"/>
    </source>
</evidence>
<dbReference type="InterPro" id="IPR001789">
    <property type="entry name" value="Sig_transdc_resp-reg_receiver"/>
</dbReference>